<dbReference type="OrthoDB" id="1735853at2759"/>
<dbReference type="KEGG" id="mng:MNEG_8035"/>
<gene>
    <name evidence="5" type="ORF">MNEG_8035</name>
</gene>
<sequence>MVLTAPVAEYRTVGGVAGPLVVVESVKKPKFSEIVEVRLGDGSIRKGQVLEVDGTRAVVQVFEGTSGIDNRKTTLEFTGDVRASRQGGRCGRKGLIVHACA</sequence>
<dbReference type="GO" id="GO:0046961">
    <property type="term" value="F:proton-transporting ATPase activity, rotational mechanism"/>
    <property type="evidence" value="ECO:0007669"/>
    <property type="project" value="TreeGrafter"/>
</dbReference>
<dbReference type="InterPro" id="IPR022879">
    <property type="entry name" value="V-ATPase_su_B/beta"/>
</dbReference>
<dbReference type="GO" id="GO:0007035">
    <property type="term" value="P:vacuolar acidification"/>
    <property type="evidence" value="ECO:0007669"/>
    <property type="project" value="TreeGrafter"/>
</dbReference>
<dbReference type="Pfam" id="PF02874">
    <property type="entry name" value="ATP-synt_ab_N"/>
    <property type="match status" value="1"/>
</dbReference>
<evidence type="ECO:0000256" key="1">
    <source>
        <dbReference type="ARBA" id="ARBA00022448"/>
    </source>
</evidence>
<dbReference type="Proteomes" id="UP000054498">
    <property type="component" value="Unassembled WGS sequence"/>
</dbReference>
<organism evidence="5 6">
    <name type="scientific">Monoraphidium neglectum</name>
    <dbReference type="NCBI Taxonomy" id="145388"/>
    <lineage>
        <taxon>Eukaryota</taxon>
        <taxon>Viridiplantae</taxon>
        <taxon>Chlorophyta</taxon>
        <taxon>core chlorophytes</taxon>
        <taxon>Chlorophyceae</taxon>
        <taxon>CS clade</taxon>
        <taxon>Sphaeropleales</taxon>
        <taxon>Selenastraceae</taxon>
        <taxon>Monoraphidium</taxon>
    </lineage>
</organism>
<keyword evidence="3" id="KW-0406">Ion transport</keyword>
<keyword evidence="6" id="KW-1185">Reference proteome</keyword>
<evidence type="ECO:0000256" key="2">
    <source>
        <dbReference type="ARBA" id="ARBA00022781"/>
    </source>
</evidence>
<proteinExistence type="predicted"/>
<dbReference type="Gene3D" id="3.40.50.12240">
    <property type="match status" value="1"/>
</dbReference>
<dbReference type="GeneID" id="25740911"/>
<name>A0A0D2KX90_9CHLO</name>
<dbReference type="PANTHER" id="PTHR43389:SF4">
    <property type="entry name" value="V-TYPE PROTON ATPASE SUBUNIT B"/>
    <property type="match status" value="1"/>
</dbReference>
<dbReference type="GO" id="GO:0016787">
    <property type="term" value="F:hydrolase activity"/>
    <property type="evidence" value="ECO:0007669"/>
    <property type="project" value="UniProtKB-KW"/>
</dbReference>
<keyword evidence="2" id="KW-0375">Hydrogen ion transport</keyword>
<evidence type="ECO:0000256" key="3">
    <source>
        <dbReference type="ARBA" id="ARBA00023065"/>
    </source>
</evidence>
<feature type="domain" description="ATPase F1/V1/A1 complex alpha/beta subunit N-terminal" evidence="4">
    <location>
        <begin position="16"/>
        <end position="79"/>
    </location>
</feature>
<accession>A0A0D2KX90</accession>
<evidence type="ECO:0000313" key="6">
    <source>
        <dbReference type="Proteomes" id="UP000054498"/>
    </source>
</evidence>
<dbReference type="EMBL" id="KK101702">
    <property type="protein sequence ID" value="KIY99923.1"/>
    <property type="molecule type" value="Genomic_DNA"/>
</dbReference>
<dbReference type="PANTHER" id="PTHR43389">
    <property type="entry name" value="V-TYPE PROTON ATPASE SUBUNIT B"/>
    <property type="match status" value="1"/>
</dbReference>
<dbReference type="EC" id="3.6.3.14" evidence="5"/>
<dbReference type="CDD" id="cd18118">
    <property type="entry name" value="ATP-synt_V_A-type_beta_N"/>
    <property type="match status" value="1"/>
</dbReference>
<dbReference type="RefSeq" id="XP_013898943.1">
    <property type="nucleotide sequence ID" value="XM_014043489.1"/>
</dbReference>
<keyword evidence="5" id="KW-0378">Hydrolase</keyword>
<dbReference type="STRING" id="145388.A0A0D2KX90"/>
<evidence type="ECO:0000259" key="4">
    <source>
        <dbReference type="Pfam" id="PF02874"/>
    </source>
</evidence>
<dbReference type="InterPro" id="IPR004100">
    <property type="entry name" value="ATPase_F1/V1/A1_a/bsu_N"/>
</dbReference>
<keyword evidence="1" id="KW-0813">Transport</keyword>
<protein>
    <submittedName>
        <fullName evidence="5">V-type H+-transporting ATPase subunit B</fullName>
        <ecNumber evidence="5">3.6.3.14</ecNumber>
    </submittedName>
</protein>
<dbReference type="AlphaFoldDB" id="A0A0D2KX90"/>
<evidence type="ECO:0000313" key="5">
    <source>
        <dbReference type="EMBL" id="KIY99923.1"/>
    </source>
</evidence>
<reference evidence="5 6" key="1">
    <citation type="journal article" date="2013" name="BMC Genomics">
        <title>Reconstruction of the lipid metabolism for the microalga Monoraphidium neglectum from its genome sequence reveals characteristics suitable for biofuel production.</title>
        <authorList>
            <person name="Bogen C."/>
            <person name="Al-Dilaimi A."/>
            <person name="Albersmeier A."/>
            <person name="Wichmann J."/>
            <person name="Grundmann M."/>
            <person name="Rupp O."/>
            <person name="Lauersen K.J."/>
            <person name="Blifernez-Klassen O."/>
            <person name="Kalinowski J."/>
            <person name="Goesmann A."/>
            <person name="Mussgnug J.H."/>
            <person name="Kruse O."/>
        </authorList>
    </citation>
    <scope>NUCLEOTIDE SEQUENCE [LARGE SCALE GENOMIC DNA]</scope>
    <source>
        <strain evidence="5 6">SAG 48.87</strain>
    </source>
</reference>
<dbReference type="GO" id="GO:0046034">
    <property type="term" value="P:ATP metabolic process"/>
    <property type="evidence" value="ECO:0007669"/>
    <property type="project" value="InterPro"/>
</dbReference>